<keyword evidence="2" id="KW-1185">Reference proteome</keyword>
<proteinExistence type="predicted"/>
<name>A0ACB8NRQ2_CITSI</name>
<accession>A0ACB8NRQ2</accession>
<reference evidence="2" key="1">
    <citation type="journal article" date="2023" name="Hortic. Res.">
        <title>A chromosome-level phased genome enabling allele-level studies in sweet orange: a case study on citrus Huanglongbing tolerance.</title>
        <authorList>
            <person name="Wu B."/>
            <person name="Yu Q."/>
            <person name="Deng Z."/>
            <person name="Duan Y."/>
            <person name="Luo F."/>
            <person name="Gmitter F. Jr."/>
        </authorList>
    </citation>
    <scope>NUCLEOTIDE SEQUENCE [LARGE SCALE GENOMIC DNA]</scope>
    <source>
        <strain evidence="2">cv. Valencia</strain>
    </source>
</reference>
<comment type="caution">
    <text evidence="1">The sequence shown here is derived from an EMBL/GenBank/DDBJ whole genome shotgun (WGS) entry which is preliminary data.</text>
</comment>
<protein>
    <submittedName>
        <fullName evidence="1">Uncharacterized protein</fullName>
    </submittedName>
</protein>
<dbReference type="EMBL" id="CM039170">
    <property type="protein sequence ID" value="KAH9800897.1"/>
    <property type="molecule type" value="Genomic_DNA"/>
</dbReference>
<sequence length="399" mass="44971">MNKVVTIQDDVGSWLQNKDEIHAVSFFANLYSDEEREYCVYPTSNDFPRMTSNMISSIMQPVNDEEIMRIVFNMHLMKTPGVDGLHDIFYQSQWQVVGPSVCKVVKDVFVGKNIPLELNKTLIVLIPKNNNPANIKMFRPISLCPLMYKIIIKIMTNRLKEVLPHLIGPTQAIFIPRRHITENIVIAQENGELTKSFIPSRGIRQGDPISPYIFMLCIDRLRHGINQAVREGRWKPIKLARQVIPITHVFFIDDLLLLVIKDVLNSFCLSFGENVSTSKILTFFSHNVNVVDVKKIREKLEFTTTKDLASLCSCRRQPTAGPTASSSERRVSSTSTPATTTQLIAVASISRCPAQPIVQLQPPNISRATEQQPPPTSTAARYYNKHLNAREAAAAICSL</sequence>
<dbReference type="Proteomes" id="UP000829398">
    <property type="component" value="Chromosome 1"/>
</dbReference>
<gene>
    <name evidence="1" type="ORF">KPL71_000833</name>
</gene>
<evidence type="ECO:0000313" key="1">
    <source>
        <dbReference type="EMBL" id="KAH9800897.1"/>
    </source>
</evidence>
<evidence type="ECO:0000313" key="2">
    <source>
        <dbReference type="Proteomes" id="UP000829398"/>
    </source>
</evidence>
<organism evidence="1 2">
    <name type="scientific">Citrus sinensis</name>
    <name type="common">Sweet orange</name>
    <name type="synonym">Citrus aurantium var. sinensis</name>
    <dbReference type="NCBI Taxonomy" id="2711"/>
    <lineage>
        <taxon>Eukaryota</taxon>
        <taxon>Viridiplantae</taxon>
        <taxon>Streptophyta</taxon>
        <taxon>Embryophyta</taxon>
        <taxon>Tracheophyta</taxon>
        <taxon>Spermatophyta</taxon>
        <taxon>Magnoliopsida</taxon>
        <taxon>eudicotyledons</taxon>
        <taxon>Gunneridae</taxon>
        <taxon>Pentapetalae</taxon>
        <taxon>rosids</taxon>
        <taxon>malvids</taxon>
        <taxon>Sapindales</taxon>
        <taxon>Rutaceae</taxon>
        <taxon>Aurantioideae</taxon>
        <taxon>Citrus</taxon>
    </lineage>
</organism>